<dbReference type="PROSITE" id="PS50865">
    <property type="entry name" value="ZF_MYND_2"/>
    <property type="match status" value="1"/>
</dbReference>
<keyword evidence="7" id="KW-1185">Reference proteome</keyword>
<keyword evidence="3" id="KW-0862">Zinc</keyword>
<dbReference type="Proteomes" id="UP000613580">
    <property type="component" value="Unassembled WGS sequence"/>
</dbReference>
<evidence type="ECO:0000256" key="4">
    <source>
        <dbReference type="PROSITE-ProRule" id="PRU00134"/>
    </source>
</evidence>
<evidence type="ECO:0000313" key="6">
    <source>
        <dbReference type="EMBL" id="KAF7317307.1"/>
    </source>
</evidence>
<evidence type="ECO:0000256" key="2">
    <source>
        <dbReference type="ARBA" id="ARBA00022771"/>
    </source>
</evidence>
<evidence type="ECO:0000256" key="3">
    <source>
        <dbReference type="ARBA" id="ARBA00022833"/>
    </source>
</evidence>
<accession>A0A8H6TIH6</accession>
<comment type="caution">
    <text evidence="6">The sequence shown here is derived from an EMBL/GenBank/DDBJ whole genome shotgun (WGS) entry which is preliminary data.</text>
</comment>
<sequence>MNVHDHPAFSAEAIQKAPIALRRQAMAAFEPDAAPFLVHQTLKHAVKLSAPAILGLLPICIRHLGVLNSADPNPEALRRADSALNALANMVQKLPPALAQLCWPVAFGAYCVMVEDDAVAYELAVGESHARLILLVSSFVQQLCLHPEGRNTVKSTLGYRPHLMRMWAFVSRPSTRARRAIRPPPSELDLCLSVLGFATNPHIVGGDDSGNYSQLIDGAGGSVAHLASLFLDILRFLRRRASAPELSIDIRNDIPTIFASILQTILDMDSNTSQQDPISARFADLYDGGEVVQELVLLGAIPTLLECGKWVVSGFPSQTPRKRSISIDALDSLLWVLAGLASTHLGHHRRPVQILVEHGLLPLLLDCQLQLEEMPDHIRYNSTIRDIILTFVADILPRELIRAPYLLAVRTAVQTSASRLQPFSGLRQSRSWQLVQEHLNVLDEAKPVERLQACDGPTCEEVLIHSLLKKCSGCRCLFYCSRKCQIADWRNGHRDVCLSYSSGTLTLTSPRRLSPARSERSFIRTLLDHDYQKNWVTIQCEHVMYLLHNLQQTHRKVAGHLGDYRKAWDLCLNQPFITGFDYLQQPMSLWYLPCKLVPNQAVHTAEWQDILARARAAARSDSRPTYHIHVVQLFSEGTPSFIVVPLRCKGLDLHRKLKTIAAMFFRTPLGRKSNISERERDGLEADIRKEIEALRVICRETGLVEFH</sequence>
<dbReference type="OrthoDB" id="3044657at2759"/>
<evidence type="ECO:0000313" key="7">
    <source>
        <dbReference type="Proteomes" id="UP000613580"/>
    </source>
</evidence>
<reference evidence="6" key="1">
    <citation type="submission" date="2020-05" db="EMBL/GenBank/DDBJ databases">
        <title>Mycena genomes resolve the evolution of fungal bioluminescence.</title>
        <authorList>
            <person name="Tsai I.J."/>
        </authorList>
    </citation>
    <scope>NUCLEOTIDE SEQUENCE</scope>
    <source>
        <strain evidence="6">110903Hualien_Pintung</strain>
    </source>
</reference>
<name>A0A8H6TIH6_MYCCL</name>
<feature type="domain" description="MYND-type" evidence="5">
    <location>
        <begin position="456"/>
        <end position="497"/>
    </location>
</feature>
<keyword evidence="2 4" id="KW-0863">Zinc-finger</keyword>
<dbReference type="Pfam" id="PF01753">
    <property type="entry name" value="zf-MYND"/>
    <property type="match status" value="1"/>
</dbReference>
<organism evidence="6 7">
    <name type="scientific">Mycena chlorophos</name>
    <name type="common">Agaric fungus</name>
    <name type="synonym">Agaricus chlorophos</name>
    <dbReference type="NCBI Taxonomy" id="658473"/>
    <lineage>
        <taxon>Eukaryota</taxon>
        <taxon>Fungi</taxon>
        <taxon>Dikarya</taxon>
        <taxon>Basidiomycota</taxon>
        <taxon>Agaricomycotina</taxon>
        <taxon>Agaricomycetes</taxon>
        <taxon>Agaricomycetidae</taxon>
        <taxon>Agaricales</taxon>
        <taxon>Marasmiineae</taxon>
        <taxon>Mycenaceae</taxon>
        <taxon>Mycena</taxon>
    </lineage>
</organism>
<evidence type="ECO:0000259" key="5">
    <source>
        <dbReference type="PROSITE" id="PS50865"/>
    </source>
</evidence>
<dbReference type="SUPFAM" id="SSF144232">
    <property type="entry name" value="HIT/MYND zinc finger-like"/>
    <property type="match status" value="1"/>
</dbReference>
<dbReference type="EMBL" id="JACAZE010000005">
    <property type="protein sequence ID" value="KAF7317307.1"/>
    <property type="molecule type" value="Genomic_DNA"/>
</dbReference>
<dbReference type="AlphaFoldDB" id="A0A8H6TIH6"/>
<dbReference type="Gene3D" id="6.10.140.2220">
    <property type="match status" value="1"/>
</dbReference>
<keyword evidence="1" id="KW-0479">Metal-binding</keyword>
<protein>
    <recommendedName>
        <fullName evidence="5">MYND-type domain-containing protein</fullName>
    </recommendedName>
</protein>
<gene>
    <name evidence="6" type="ORF">HMN09_00466200</name>
</gene>
<dbReference type="GO" id="GO:0008270">
    <property type="term" value="F:zinc ion binding"/>
    <property type="evidence" value="ECO:0007669"/>
    <property type="project" value="UniProtKB-KW"/>
</dbReference>
<proteinExistence type="predicted"/>
<dbReference type="InterPro" id="IPR002893">
    <property type="entry name" value="Znf_MYND"/>
</dbReference>
<evidence type="ECO:0000256" key="1">
    <source>
        <dbReference type="ARBA" id="ARBA00022723"/>
    </source>
</evidence>